<protein>
    <submittedName>
        <fullName evidence="1">(rape) hypothetical protein</fullName>
    </submittedName>
</protein>
<reference evidence="1" key="1">
    <citation type="submission" date="2021-01" db="EMBL/GenBank/DDBJ databases">
        <authorList>
            <consortium name="Genoscope - CEA"/>
            <person name="William W."/>
        </authorList>
    </citation>
    <scope>NUCLEOTIDE SEQUENCE</scope>
</reference>
<proteinExistence type="predicted"/>
<sequence>MCHFFLEQYTLRSRVEPIFCVSRKAMRIQVNIVE</sequence>
<accession>A0A816VKH5</accession>
<evidence type="ECO:0000313" key="1">
    <source>
        <dbReference type="EMBL" id="CAF2121967.1"/>
    </source>
</evidence>
<dbReference type="AlphaFoldDB" id="A0A816VKH5"/>
<dbReference type="Proteomes" id="UP001295469">
    <property type="component" value="Chromosome A03"/>
</dbReference>
<gene>
    <name evidence="1" type="ORF">DARMORV10_A03P15930.1</name>
</gene>
<name>A0A816VKH5_BRANA</name>
<dbReference type="EMBL" id="HG994357">
    <property type="protein sequence ID" value="CAF2121967.1"/>
    <property type="molecule type" value="Genomic_DNA"/>
</dbReference>
<organism evidence="1">
    <name type="scientific">Brassica napus</name>
    <name type="common">Rape</name>
    <dbReference type="NCBI Taxonomy" id="3708"/>
    <lineage>
        <taxon>Eukaryota</taxon>
        <taxon>Viridiplantae</taxon>
        <taxon>Streptophyta</taxon>
        <taxon>Embryophyta</taxon>
        <taxon>Tracheophyta</taxon>
        <taxon>Spermatophyta</taxon>
        <taxon>Magnoliopsida</taxon>
        <taxon>eudicotyledons</taxon>
        <taxon>Gunneridae</taxon>
        <taxon>Pentapetalae</taxon>
        <taxon>rosids</taxon>
        <taxon>malvids</taxon>
        <taxon>Brassicales</taxon>
        <taxon>Brassicaceae</taxon>
        <taxon>Brassiceae</taxon>
        <taxon>Brassica</taxon>
    </lineage>
</organism>